<gene>
    <name evidence="4" type="ORF">HMPREF0444_0167</name>
</gene>
<dbReference type="Pfam" id="PF08279">
    <property type="entry name" value="HTH_11"/>
    <property type="match status" value="1"/>
</dbReference>
<dbReference type="InterPro" id="IPR036388">
    <property type="entry name" value="WH-like_DNA-bd_sf"/>
</dbReference>
<dbReference type="PANTHER" id="PTHR34580:SF1">
    <property type="entry name" value="PROTEIN PAFC"/>
    <property type="match status" value="1"/>
</dbReference>
<dbReference type="Pfam" id="PF13280">
    <property type="entry name" value="WYL"/>
    <property type="match status" value="1"/>
</dbReference>
<dbReference type="PIRSF" id="PIRSF016838">
    <property type="entry name" value="PafC"/>
    <property type="match status" value="1"/>
</dbReference>
<evidence type="ECO:0000259" key="3">
    <source>
        <dbReference type="PROSITE" id="PS51000"/>
    </source>
</evidence>
<evidence type="ECO:0000313" key="4">
    <source>
        <dbReference type="EMBL" id="EEW37923.1"/>
    </source>
</evidence>
<proteinExistence type="predicted"/>
<dbReference type="SUPFAM" id="SSF46785">
    <property type="entry name" value="Winged helix' DNA-binding domain"/>
    <property type="match status" value="1"/>
</dbReference>
<dbReference type="PROSITE" id="PS51000">
    <property type="entry name" value="HTH_DEOR_2"/>
    <property type="match status" value="1"/>
</dbReference>
<organism evidence="4 5">
    <name type="scientific">Granulicatella adiacens ATCC 49175</name>
    <dbReference type="NCBI Taxonomy" id="638301"/>
    <lineage>
        <taxon>Bacteria</taxon>
        <taxon>Bacillati</taxon>
        <taxon>Bacillota</taxon>
        <taxon>Bacilli</taxon>
        <taxon>Lactobacillales</taxon>
        <taxon>Carnobacteriaceae</taxon>
        <taxon>Granulicatella</taxon>
    </lineage>
</organism>
<keyword evidence="2" id="KW-0804">Transcription</keyword>
<dbReference type="PANTHER" id="PTHR34580">
    <property type="match status" value="1"/>
</dbReference>
<dbReference type="RefSeq" id="WP_005605105.1">
    <property type="nucleotide sequence ID" value="NZ_CP102283.1"/>
</dbReference>
<dbReference type="InterPro" id="IPR013196">
    <property type="entry name" value="HTH_11"/>
</dbReference>
<evidence type="ECO:0000256" key="2">
    <source>
        <dbReference type="ARBA" id="ARBA00023163"/>
    </source>
</evidence>
<reference evidence="4 5" key="1">
    <citation type="submission" date="2009-08" db="EMBL/GenBank/DDBJ databases">
        <authorList>
            <person name="Muzny D."/>
            <person name="Qin X."/>
            <person name="Deng J."/>
            <person name="Jiang H."/>
            <person name="Liu Y."/>
            <person name="Qu J."/>
            <person name="Song X.-Z."/>
            <person name="Zhang L."/>
            <person name="Thornton R."/>
            <person name="Coyle M."/>
            <person name="Francisco L."/>
            <person name="Jackson L."/>
            <person name="Javaid M."/>
            <person name="Korchina V."/>
            <person name="Kovar C."/>
            <person name="Mata R."/>
            <person name="Mathew T."/>
            <person name="Ngo R."/>
            <person name="Nguyen L."/>
            <person name="Nguyen N."/>
            <person name="Okwuonu G."/>
            <person name="Ongeri F."/>
            <person name="Pham C."/>
            <person name="Simmons D."/>
            <person name="Wilczek-Boney K."/>
            <person name="Hale W."/>
            <person name="Jakkamsetti A."/>
            <person name="Pham P."/>
            <person name="Ruth R."/>
            <person name="San Lucas F."/>
            <person name="Warren J."/>
            <person name="Zhang J."/>
            <person name="Zhao Z."/>
            <person name="Zhou C."/>
            <person name="Zhu D."/>
            <person name="Lee S."/>
            <person name="Bess C."/>
            <person name="Blankenburg K."/>
            <person name="Forbes L."/>
            <person name="Fu Q."/>
            <person name="Gubbala S."/>
            <person name="Hirani K."/>
            <person name="Jayaseelan J.C."/>
            <person name="Lara F."/>
            <person name="Munidasa M."/>
            <person name="Palculict T."/>
            <person name="Patil S."/>
            <person name="Pu L.-L."/>
            <person name="Saada N."/>
            <person name="Tang L."/>
            <person name="Weissenberger G."/>
            <person name="Zhu Y."/>
            <person name="Hemphill L."/>
            <person name="Shang Y."/>
            <person name="Youmans B."/>
            <person name="Ayvaz T."/>
            <person name="Ross M."/>
            <person name="Santibanez J."/>
            <person name="Aqrawi P."/>
            <person name="Gross S."/>
            <person name="Joshi V."/>
            <person name="Fowler G."/>
            <person name="Nazareth L."/>
            <person name="Reid J."/>
            <person name="Worley K."/>
            <person name="Petrosino J."/>
            <person name="Highlander S."/>
            <person name="Gibbs R."/>
        </authorList>
    </citation>
    <scope>NUCLEOTIDE SEQUENCE [LARGE SCALE GENOMIC DNA]</scope>
    <source>
        <strain evidence="4 5">ATCC 49175</strain>
    </source>
</reference>
<keyword evidence="5" id="KW-1185">Reference proteome</keyword>
<dbReference type="Gene3D" id="1.10.10.10">
    <property type="entry name" value="Winged helix-like DNA-binding domain superfamily/Winged helix DNA-binding domain"/>
    <property type="match status" value="1"/>
</dbReference>
<dbReference type="Pfam" id="PF25583">
    <property type="entry name" value="WCX"/>
    <property type="match status" value="1"/>
</dbReference>
<protein>
    <submittedName>
        <fullName evidence="4">HTH domain protein</fullName>
    </submittedName>
</protein>
<dbReference type="GO" id="GO:0003700">
    <property type="term" value="F:DNA-binding transcription factor activity"/>
    <property type="evidence" value="ECO:0007669"/>
    <property type="project" value="InterPro"/>
</dbReference>
<dbReference type="InterPro" id="IPR026881">
    <property type="entry name" value="WYL_dom"/>
</dbReference>
<evidence type="ECO:0000313" key="5">
    <source>
        <dbReference type="Proteomes" id="UP000005926"/>
    </source>
</evidence>
<dbReference type="STRING" id="638301.HMPREF0444_0167"/>
<dbReference type="InterPro" id="IPR057727">
    <property type="entry name" value="WCX_dom"/>
</dbReference>
<dbReference type="eggNOG" id="COG2378">
    <property type="taxonomic scope" value="Bacteria"/>
</dbReference>
<name>C8NE22_9LACT</name>
<evidence type="ECO:0000256" key="1">
    <source>
        <dbReference type="ARBA" id="ARBA00023015"/>
    </source>
</evidence>
<feature type="domain" description="HTH deoR-type" evidence="3">
    <location>
        <begin position="2"/>
        <end position="60"/>
    </location>
</feature>
<accession>C8NE22</accession>
<dbReference type="InterPro" id="IPR001034">
    <property type="entry name" value="DeoR_HTH"/>
</dbReference>
<dbReference type="EMBL" id="ACKZ01000008">
    <property type="protein sequence ID" value="EEW37923.1"/>
    <property type="molecule type" value="Genomic_DNA"/>
</dbReference>
<comment type="caution">
    <text evidence="4">The sequence shown here is derived from an EMBL/GenBank/DDBJ whole genome shotgun (WGS) entry which is preliminary data.</text>
</comment>
<dbReference type="InterPro" id="IPR051534">
    <property type="entry name" value="CBASS_pafABC_assoc_protein"/>
</dbReference>
<dbReference type="AlphaFoldDB" id="C8NE22"/>
<keyword evidence="1" id="KW-0805">Transcription regulation</keyword>
<dbReference type="Proteomes" id="UP000005926">
    <property type="component" value="Unassembled WGS sequence"/>
</dbReference>
<dbReference type="InterPro" id="IPR028349">
    <property type="entry name" value="PafC-like"/>
</dbReference>
<dbReference type="HOGENOM" id="CLU_041141_5_1_9"/>
<dbReference type="InterPro" id="IPR036390">
    <property type="entry name" value="WH_DNA-bd_sf"/>
</dbReference>
<dbReference type="GeneID" id="78411564"/>
<sequence length="297" mass="34570">MNNNRLFRLLYYVLSKRKVTASQLADHFEVSIRTIYRDIDNLSSAGIPIYATQGKGGGIEISRDFILNQSLLSQEEKEQIMNALQGLGTTSDLSDKNLLIKLSALFNMEMINWIEVDFQGWQSTQEPAVFQNLKLAILNKNLISFDYISHLQETARIVKPIRLWFKGFNWYLYAFCLSRNDYRLFKLSRIKKLKTLKERYEDSFEGISLNEIKVPSNTISLQVKFDKRVAYRVYDEITTEITVDENGDLLTTIELPNDERMVSYLFSFGSNVEVLQPKEIRLQIKQLIQTIGEKYKT</sequence>
<dbReference type="PROSITE" id="PS52050">
    <property type="entry name" value="WYL"/>
    <property type="match status" value="1"/>
</dbReference>